<dbReference type="PANTHER" id="PTHR12526">
    <property type="entry name" value="GLYCOSYLTRANSFERASE"/>
    <property type="match status" value="1"/>
</dbReference>
<dbReference type="InterPro" id="IPR001296">
    <property type="entry name" value="Glyco_trans_1"/>
</dbReference>
<sequence length="372" mass="42786">MKVLHIFNEIKFSGAEIMYSNAAPLFRDKGYELVAISTGESVGDFAKQFEATGIPVFHRPFKRDSKNPFYIFNYLKRIIQFIKDNDINIIHIHRSNVFWYFSLCGYLTGKKTIMTFHNVFKSRSISWIKHYLLRLTAKKWFHLTFQTIGESVYLNELNYYKNTTVQVNNWFDSNRFYPLTNSNEKLLIKEKLNIDNDAFIIISTGSCSTIKNHSDIIWALSILVKKMHIVYIHLGTGNLEGQEKALATELGVAKEVLFFNNKTNVRDYLVASDVFVMTSKFEGLSIASIEAMACQLPSVLYNSPGLRDLIKNNDYGLLIAPRYNILAESIFNIWQNPELAKQRALNALNNVNLNYSMEASVNKISMIYNGNL</sequence>
<accession>A0A562UHM4</accession>
<name>A0A562UHM4_9SPHI</name>
<gene>
    <name evidence="3" type="ORF">JN11_00338</name>
</gene>
<dbReference type="PANTHER" id="PTHR12526:SF630">
    <property type="entry name" value="GLYCOSYLTRANSFERASE"/>
    <property type="match status" value="1"/>
</dbReference>
<keyword evidence="3" id="KW-0808">Transferase</keyword>
<reference evidence="3 4" key="1">
    <citation type="submission" date="2019-07" db="EMBL/GenBank/DDBJ databases">
        <title>Genomic Encyclopedia of Archaeal and Bacterial Type Strains, Phase II (KMG-II): from individual species to whole genera.</title>
        <authorList>
            <person name="Goeker M."/>
        </authorList>
    </citation>
    <scope>NUCLEOTIDE SEQUENCE [LARGE SCALE GENOMIC DNA]</scope>
    <source>
        <strain evidence="3 4">ATCC BAA-1854</strain>
    </source>
</reference>
<dbReference type="Proteomes" id="UP000317010">
    <property type="component" value="Unassembled WGS sequence"/>
</dbReference>
<organism evidence="3 4">
    <name type="scientific">Mucilaginibacter frigoritolerans</name>
    <dbReference type="NCBI Taxonomy" id="652788"/>
    <lineage>
        <taxon>Bacteria</taxon>
        <taxon>Pseudomonadati</taxon>
        <taxon>Bacteroidota</taxon>
        <taxon>Sphingobacteriia</taxon>
        <taxon>Sphingobacteriales</taxon>
        <taxon>Sphingobacteriaceae</taxon>
        <taxon>Mucilaginibacter</taxon>
    </lineage>
</organism>
<dbReference type="OrthoDB" id="7560678at2"/>
<dbReference type="Gene3D" id="3.40.50.2000">
    <property type="entry name" value="Glycogen Phosphorylase B"/>
    <property type="match status" value="2"/>
</dbReference>
<dbReference type="AlphaFoldDB" id="A0A562UHM4"/>
<evidence type="ECO:0000259" key="1">
    <source>
        <dbReference type="Pfam" id="PF00534"/>
    </source>
</evidence>
<dbReference type="Pfam" id="PF00534">
    <property type="entry name" value="Glycos_transf_1"/>
    <property type="match status" value="1"/>
</dbReference>
<evidence type="ECO:0000259" key="2">
    <source>
        <dbReference type="Pfam" id="PF13439"/>
    </source>
</evidence>
<keyword evidence="4" id="KW-1185">Reference proteome</keyword>
<protein>
    <submittedName>
        <fullName evidence="3">Glycosyltransferase involved in cell wall biosynthesis</fullName>
    </submittedName>
</protein>
<dbReference type="GO" id="GO:0016757">
    <property type="term" value="F:glycosyltransferase activity"/>
    <property type="evidence" value="ECO:0007669"/>
    <property type="project" value="InterPro"/>
</dbReference>
<proteinExistence type="predicted"/>
<feature type="domain" description="Glycosyltransferase subfamily 4-like N-terminal" evidence="2">
    <location>
        <begin position="13"/>
        <end position="135"/>
    </location>
</feature>
<dbReference type="RefSeq" id="WP_144908984.1">
    <property type="nucleotide sequence ID" value="NZ_VLLI01000001.1"/>
</dbReference>
<evidence type="ECO:0000313" key="3">
    <source>
        <dbReference type="EMBL" id="TWJ04621.1"/>
    </source>
</evidence>
<dbReference type="EMBL" id="VLLI01000001">
    <property type="protein sequence ID" value="TWJ04621.1"/>
    <property type="molecule type" value="Genomic_DNA"/>
</dbReference>
<dbReference type="SUPFAM" id="SSF53756">
    <property type="entry name" value="UDP-Glycosyltransferase/glycogen phosphorylase"/>
    <property type="match status" value="1"/>
</dbReference>
<dbReference type="InterPro" id="IPR028098">
    <property type="entry name" value="Glyco_trans_4-like_N"/>
</dbReference>
<comment type="caution">
    <text evidence="3">The sequence shown here is derived from an EMBL/GenBank/DDBJ whole genome shotgun (WGS) entry which is preliminary data.</text>
</comment>
<feature type="domain" description="Glycosyl transferase family 1" evidence="1">
    <location>
        <begin position="188"/>
        <end position="345"/>
    </location>
</feature>
<dbReference type="Pfam" id="PF13439">
    <property type="entry name" value="Glyco_transf_4"/>
    <property type="match status" value="1"/>
</dbReference>
<evidence type="ECO:0000313" key="4">
    <source>
        <dbReference type="Proteomes" id="UP000317010"/>
    </source>
</evidence>